<evidence type="ECO:0000313" key="1">
    <source>
        <dbReference type="EMBL" id="KND96983.1"/>
    </source>
</evidence>
<dbReference type="AlphaFoldDB" id="A0A0L0NSF9"/>
<name>A0A0L0NSF9_CANAR</name>
<protein>
    <submittedName>
        <fullName evidence="1">Uncharacterized protein</fullName>
    </submittedName>
</protein>
<gene>
    <name evidence="1" type="ORF">QG37_06678</name>
</gene>
<dbReference type="Proteomes" id="UP000037122">
    <property type="component" value="Unassembled WGS sequence"/>
</dbReference>
<dbReference type="EMBL" id="LGST01000047">
    <property type="protein sequence ID" value="KND96983.1"/>
    <property type="molecule type" value="Genomic_DNA"/>
</dbReference>
<evidence type="ECO:0000313" key="2">
    <source>
        <dbReference type="Proteomes" id="UP000037122"/>
    </source>
</evidence>
<reference evidence="2" key="1">
    <citation type="journal article" date="2015" name="BMC Genomics">
        <title>Draft genome of a commonly misdiagnosed multidrug resistant pathogen Candida auris.</title>
        <authorList>
            <person name="Chatterjee S."/>
            <person name="Alampalli S.V."/>
            <person name="Nageshan R.K."/>
            <person name="Chettiar S.T."/>
            <person name="Joshi S."/>
            <person name="Tatu U.S."/>
        </authorList>
    </citation>
    <scope>NUCLEOTIDE SEQUENCE [LARGE SCALE GENOMIC DNA]</scope>
    <source>
        <strain evidence="2">6684</strain>
    </source>
</reference>
<comment type="caution">
    <text evidence="1">The sequence shown here is derived from an EMBL/GenBank/DDBJ whole genome shotgun (WGS) entry which is preliminary data.</text>
</comment>
<accession>A0A0L0NSF9</accession>
<dbReference type="VEuPathDB" id="FungiDB:QG37_06678"/>
<organism evidence="1 2">
    <name type="scientific">Candidozyma auris</name>
    <name type="common">Yeast</name>
    <name type="synonym">Candida auris</name>
    <dbReference type="NCBI Taxonomy" id="498019"/>
    <lineage>
        <taxon>Eukaryota</taxon>
        <taxon>Fungi</taxon>
        <taxon>Dikarya</taxon>
        <taxon>Ascomycota</taxon>
        <taxon>Saccharomycotina</taxon>
        <taxon>Pichiomycetes</taxon>
        <taxon>Metschnikowiaceae</taxon>
        <taxon>Candidozyma</taxon>
    </lineage>
</organism>
<sequence length="79" mass="9003">MIGKFHPANLFHPSISSDFLTRSVILGDKLASGGVSDWFPPFYQRVSEWENLHIKETCKKHLKRFLSSLGLANESEDIK</sequence>
<proteinExistence type="predicted"/>